<sequence>MAKNTSPEFVLRPFEGLAGEADLVAMREVVPAATATARTTAEHGARDITFTTVLPGAWPSLHRADGAILVALQTHAGSGDASRDLAQTILDTIELEPGTSLTSTVLPGPGPRLQDILDPSVPFEVTVHEGFDYWLDPSAEITADVRESLTEANETIIETVRLESVEHGYWCRMGAREYLRWSMAYDEETVINAVARLHARRESGFGGSKFLGAFRSSGIVIPVWELPKGSEAEDIEAAAAEFWPVFEAELASTAPLDANERRARAGIVSRQVTLR</sequence>
<comment type="caution">
    <text evidence="2">The sequence shown here is derived from an EMBL/GenBank/DDBJ whole genome shotgun (WGS) entry which is preliminary data.</text>
</comment>
<dbReference type="Proteomes" id="UP000561011">
    <property type="component" value="Unassembled WGS sequence"/>
</dbReference>
<accession>A0A853EWE8</accession>
<proteinExistence type="predicted"/>
<dbReference type="Pfam" id="PF19348">
    <property type="entry name" value="DUF5926"/>
    <property type="match status" value="1"/>
</dbReference>
<feature type="domain" description="DUF5926" evidence="1">
    <location>
        <begin position="13"/>
        <end position="275"/>
    </location>
</feature>
<reference evidence="2 3" key="1">
    <citation type="submission" date="2020-07" db="EMBL/GenBank/DDBJ databases">
        <title>MOT database genomes.</title>
        <authorList>
            <person name="Joseph S."/>
            <person name="Aduse-Opoku J."/>
            <person name="Hashim A."/>
            <person name="Wade W."/>
            <person name="Curtis M."/>
        </authorList>
    </citation>
    <scope>NUCLEOTIDE SEQUENCE [LARGE SCALE GENOMIC DNA]</scope>
    <source>
        <strain evidence="2 3">DSM 100099</strain>
    </source>
</reference>
<dbReference type="GO" id="GO:0016853">
    <property type="term" value="F:isomerase activity"/>
    <property type="evidence" value="ECO:0007669"/>
    <property type="project" value="UniProtKB-KW"/>
</dbReference>
<keyword evidence="3" id="KW-1185">Reference proteome</keyword>
<dbReference type="RefSeq" id="WP_056135120.1">
    <property type="nucleotide sequence ID" value="NZ_JACBYE010000048.1"/>
</dbReference>
<protein>
    <submittedName>
        <fullName evidence="2">Topoisomerase II</fullName>
    </submittedName>
</protein>
<gene>
    <name evidence="2" type="ORF">HZZ10_15470</name>
</gene>
<dbReference type="EMBL" id="JACBYE010000048">
    <property type="protein sequence ID" value="NYS94915.1"/>
    <property type="molecule type" value="Genomic_DNA"/>
</dbReference>
<organism evidence="2 3">
    <name type="scientific">Sanguibacter inulinus</name>
    <dbReference type="NCBI Taxonomy" id="60922"/>
    <lineage>
        <taxon>Bacteria</taxon>
        <taxon>Bacillati</taxon>
        <taxon>Actinomycetota</taxon>
        <taxon>Actinomycetes</taxon>
        <taxon>Micrococcales</taxon>
        <taxon>Sanguibacteraceae</taxon>
        <taxon>Sanguibacter</taxon>
    </lineage>
</organism>
<evidence type="ECO:0000313" key="3">
    <source>
        <dbReference type="Proteomes" id="UP000561011"/>
    </source>
</evidence>
<evidence type="ECO:0000259" key="1">
    <source>
        <dbReference type="Pfam" id="PF19348"/>
    </source>
</evidence>
<dbReference type="InterPro" id="IPR045970">
    <property type="entry name" value="DUF5926"/>
</dbReference>
<evidence type="ECO:0000313" key="2">
    <source>
        <dbReference type="EMBL" id="NYS94915.1"/>
    </source>
</evidence>
<dbReference type="AlphaFoldDB" id="A0A853EWE8"/>
<name>A0A853EWE8_9MICO</name>
<keyword evidence="2" id="KW-0413">Isomerase</keyword>